<dbReference type="Proteomes" id="UP000185744">
    <property type="component" value="Unassembled WGS sequence"/>
</dbReference>
<protein>
    <recommendedName>
        <fullName evidence="5 8">Glutamyl-tRNA(Gln) amidotransferase subunit D</fullName>
        <shortName evidence="5">Glu-ADT subunit D</shortName>
        <ecNumber evidence="5 8">6.3.5.-</ecNumber>
    </recommendedName>
</protein>
<evidence type="ECO:0000259" key="10">
    <source>
        <dbReference type="Pfam" id="PF17763"/>
    </source>
</evidence>
<dbReference type="GO" id="GO:0004067">
    <property type="term" value="F:asparaginase activity"/>
    <property type="evidence" value="ECO:0007669"/>
    <property type="project" value="UniProtKB-UniRule"/>
</dbReference>
<dbReference type="PROSITE" id="PS00917">
    <property type="entry name" value="ASN_GLN_ASE_2"/>
    <property type="match status" value="1"/>
</dbReference>
<dbReference type="InterPro" id="IPR006033">
    <property type="entry name" value="AsnA_fam"/>
</dbReference>
<dbReference type="GO" id="GO:0005524">
    <property type="term" value="F:ATP binding"/>
    <property type="evidence" value="ECO:0007669"/>
    <property type="project" value="UniProtKB-KW"/>
</dbReference>
<dbReference type="GO" id="GO:0006450">
    <property type="term" value="P:regulation of translational fidelity"/>
    <property type="evidence" value="ECO:0007669"/>
    <property type="project" value="InterPro"/>
</dbReference>
<dbReference type="InParanoid" id="A0A1Q6DXQ4"/>
<dbReference type="PRINTS" id="PR00139">
    <property type="entry name" value="ASNGLNASE"/>
</dbReference>
<dbReference type="GO" id="GO:0016740">
    <property type="term" value="F:transferase activity"/>
    <property type="evidence" value="ECO:0007669"/>
    <property type="project" value="UniProtKB-KW"/>
</dbReference>
<keyword evidence="1 5" id="KW-0436">Ligase</keyword>
<comment type="caution">
    <text evidence="12">The sequence shown here is derived from an EMBL/GenBank/DDBJ whole genome shotgun (WGS) entry which is preliminary data.</text>
</comment>
<comment type="catalytic activity">
    <reaction evidence="5 8">
        <text>L-glutamyl-tRNA(Gln) + L-glutamine + ATP + H2O = L-glutaminyl-tRNA(Gln) + L-glutamate + ADP + phosphate + H(+)</text>
        <dbReference type="Rhea" id="RHEA:17521"/>
        <dbReference type="Rhea" id="RHEA-COMP:9681"/>
        <dbReference type="Rhea" id="RHEA-COMP:9684"/>
        <dbReference type="ChEBI" id="CHEBI:15377"/>
        <dbReference type="ChEBI" id="CHEBI:15378"/>
        <dbReference type="ChEBI" id="CHEBI:29985"/>
        <dbReference type="ChEBI" id="CHEBI:30616"/>
        <dbReference type="ChEBI" id="CHEBI:43474"/>
        <dbReference type="ChEBI" id="CHEBI:58359"/>
        <dbReference type="ChEBI" id="CHEBI:78520"/>
        <dbReference type="ChEBI" id="CHEBI:78521"/>
        <dbReference type="ChEBI" id="CHEBI:456216"/>
    </reaction>
</comment>
<evidence type="ECO:0000256" key="5">
    <source>
        <dbReference type="HAMAP-Rule" id="MF_00586"/>
    </source>
</evidence>
<dbReference type="InterPro" id="IPR037222">
    <property type="entry name" value="GatD_N_sf"/>
</dbReference>
<name>A0A1Q6DXQ4_METT1</name>
<gene>
    <name evidence="5" type="primary">gatD</name>
    <name evidence="12" type="ORF">BTN85_1637</name>
</gene>
<accession>A0A1Q6DXQ4</accession>
<dbReference type="InterPro" id="IPR006034">
    <property type="entry name" value="Asparaginase/glutaminase-like"/>
</dbReference>
<dbReference type="SUPFAM" id="SSF141300">
    <property type="entry name" value="GatD N-terminal domain-like"/>
    <property type="match status" value="1"/>
</dbReference>
<evidence type="ECO:0000313" key="13">
    <source>
        <dbReference type="Proteomes" id="UP000185744"/>
    </source>
</evidence>
<feature type="active site" evidence="5 6">
    <location>
        <position position="93"/>
    </location>
</feature>
<dbReference type="PANTHER" id="PTHR11707:SF28">
    <property type="entry name" value="60 KDA LYSOPHOSPHOLIPASE"/>
    <property type="match status" value="1"/>
</dbReference>
<dbReference type="FunCoup" id="A0A1Q6DXQ4">
    <property type="interactions" value="35"/>
</dbReference>
<dbReference type="InterPro" id="IPR027475">
    <property type="entry name" value="Asparaginase/glutaminase_AS2"/>
</dbReference>
<comment type="subunit">
    <text evidence="5 8">Heterodimer of GatD and GatE.</text>
</comment>
<dbReference type="CDD" id="cd08962">
    <property type="entry name" value="GatD"/>
    <property type="match status" value="1"/>
</dbReference>
<evidence type="ECO:0000256" key="4">
    <source>
        <dbReference type="ARBA" id="ARBA00022917"/>
    </source>
</evidence>
<dbReference type="InterPro" id="IPR036152">
    <property type="entry name" value="Asp/glu_Ase-like_sf"/>
</dbReference>
<dbReference type="NCBIfam" id="TIGR00519">
    <property type="entry name" value="asnASE_I"/>
    <property type="match status" value="1"/>
</dbReference>
<dbReference type="GO" id="GO:0006412">
    <property type="term" value="P:translation"/>
    <property type="evidence" value="ECO:0007669"/>
    <property type="project" value="UniProtKB-UniRule"/>
</dbReference>
<dbReference type="EC" id="6.3.5.-" evidence="5 8"/>
<dbReference type="HAMAP" id="MF_00586">
    <property type="entry name" value="GatD"/>
    <property type="match status" value="1"/>
</dbReference>
<evidence type="ECO:0000259" key="9">
    <source>
        <dbReference type="Pfam" id="PF00710"/>
    </source>
</evidence>
<feature type="active site" evidence="5 7">
    <location>
        <position position="169"/>
    </location>
</feature>
<dbReference type="GO" id="GO:0050567">
    <property type="term" value="F:glutaminyl-tRNA synthase (glutamine-hydrolyzing) activity"/>
    <property type="evidence" value="ECO:0007669"/>
    <property type="project" value="UniProtKB-UniRule"/>
</dbReference>
<evidence type="ECO:0000256" key="7">
    <source>
        <dbReference type="PROSITE-ProRule" id="PRU10100"/>
    </source>
</evidence>
<dbReference type="PROSITE" id="PS00144">
    <property type="entry name" value="ASN_GLN_ASE_1"/>
    <property type="match status" value="1"/>
</dbReference>
<dbReference type="SUPFAM" id="SSF53774">
    <property type="entry name" value="Glutaminase/Asparaginase"/>
    <property type="match status" value="1"/>
</dbReference>
<feature type="domain" description="GatD N-terminal" evidence="11">
    <location>
        <begin position="12"/>
        <end position="59"/>
    </location>
</feature>
<evidence type="ECO:0000256" key="2">
    <source>
        <dbReference type="ARBA" id="ARBA00022741"/>
    </source>
</evidence>
<dbReference type="InterPro" id="IPR040918">
    <property type="entry name" value="GatD_N"/>
</dbReference>
<feature type="active site" evidence="5">
    <location>
        <position position="246"/>
    </location>
</feature>
<proteinExistence type="inferred from homology"/>
<dbReference type="Gene3D" id="3.40.50.40">
    <property type="match status" value="1"/>
</dbReference>
<comment type="similarity">
    <text evidence="5 8">Belongs to the asparaginase 1 family. GatD subfamily.</text>
</comment>
<evidence type="ECO:0000313" key="12">
    <source>
        <dbReference type="EMBL" id="OKY79130.1"/>
    </source>
</evidence>
<dbReference type="AlphaFoldDB" id="A0A1Q6DXQ4"/>
<keyword evidence="13" id="KW-1185">Reference proteome</keyword>
<keyword evidence="3 5" id="KW-0067">ATP-binding</keyword>
<dbReference type="Gene3D" id="2.30.30.520">
    <property type="match status" value="1"/>
</dbReference>
<dbReference type="EMBL" id="MSDW01000001">
    <property type="protein sequence ID" value="OKY79130.1"/>
    <property type="molecule type" value="Genomic_DNA"/>
</dbReference>
<dbReference type="Gene3D" id="3.40.50.1170">
    <property type="entry name" value="L-asparaginase, N-terminal domain"/>
    <property type="match status" value="1"/>
</dbReference>
<dbReference type="GO" id="GO:0006520">
    <property type="term" value="P:amino acid metabolic process"/>
    <property type="evidence" value="ECO:0007669"/>
    <property type="project" value="InterPro"/>
</dbReference>
<dbReference type="Pfam" id="PF17763">
    <property type="entry name" value="Asparaginase_C"/>
    <property type="match status" value="1"/>
</dbReference>
<evidence type="ECO:0000256" key="6">
    <source>
        <dbReference type="PROSITE-ProRule" id="PRU10099"/>
    </source>
</evidence>
<reference evidence="12" key="1">
    <citation type="submission" date="2016-12" db="EMBL/GenBank/DDBJ databases">
        <title>Discovery of methanogenic haloarchaea.</title>
        <authorList>
            <person name="Sorokin D.Y."/>
            <person name="Makarova K.S."/>
            <person name="Abbas B."/>
            <person name="Ferrer M."/>
            <person name="Golyshin P.N."/>
        </authorList>
    </citation>
    <scope>NUCLEOTIDE SEQUENCE [LARGE SCALE GENOMIC DNA]</scope>
    <source>
        <strain evidence="12">HMET1</strain>
    </source>
</reference>
<dbReference type="PROSITE" id="PS51732">
    <property type="entry name" value="ASN_GLN_ASE_3"/>
    <property type="match status" value="1"/>
</dbReference>
<keyword evidence="2 5" id="KW-0547">Nucleotide-binding</keyword>
<dbReference type="InterPro" id="IPR040919">
    <property type="entry name" value="Asparaginase_C"/>
</dbReference>
<evidence type="ECO:0000259" key="11">
    <source>
        <dbReference type="Pfam" id="PF18195"/>
    </source>
</evidence>
<evidence type="ECO:0000256" key="8">
    <source>
        <dbReference type="RuleBase" id="RU004457"/>
    </source>
</evidence>
<dbReference type="SMART" id="SM00870">
    <property type="entry name" value="Asparaginase"/>
    <property type="match status" value="1"/>
</dbReference>
<dbReference type="PIRSF" id="PIRSF001220">
    <property type="entry name" value="L-ASNase_gatD"/>
    <property type="match status" value="1"/>
</dbReference>
<dbReference type="NCBIfam" id="TIGR02153">
    <property type="entry name" value="gatD_arch"/>
    <property type="match status" value="1"/>
</dbReference>
<dbReference type="Pfam" id="PF00710">
    <property type="entry name" value="Asparaginase"/>
    <property type="match status" value="1"/>
</dbReference>
<dbReference type="InterPro" id="IPR011878">
    <property type="entry name" value="GatD"/>
</dbReference>
<comment type="function">
    <text evidence="5 8">Allows the formation of correctly charged Gln-tRNA(Gln) through the transamidation of misacylated Glu-tRNA(Gln) in organisms which lack glutaminyl-tRNA synthetase. The reaction takes place in the presence of glutamine and ATP through an activated gamma-phospho-Glu-tRNA(Gln). The GatDE system is specific for glutamate and does not act on aspartate.</text>
</comment>
<sequence length="425" mass="47455">MDVDDFLKEKELETGDYIKIEKDSKLIEGRVMPSSKGNKLVLKLNNGYNIGIELEEIKLKEKISSSEEKQKKEIEIEENEDLPLISVLSTGGTIASSVDYRTGAVTSQFDADDILANIPELSKYANFRGKVVCNILSENMEPKYWKEIANSVYKEIKKGVDGVIIAHGTDTMAYTASALSFMLETPVPIALVGSQRSADRPSSDNVLNAISAAKYASSNIAETAIVMHAESSDNYCYAHRGTKARKMHTSRRDAFRSINKNPIAKIDDEVQLLDEDVNKRDEKSLKLKDGLNTNCGLLKFTPGLDEEILDKYCETFDGIVLEGTGLGHVSRSWISKIKEANKEGIPIVMTSQCLYGRVCDRVYDTGRDLLEAGVIEGEDMLPETALIKLMWVMNRTEDLEKIKELMQENLAGEITNRTKKQTYLI</sequence>
<dbReference type="Pfam" id="PF18195">
    <property type="entry name" value="GatD_N"/>
    <property type="match status" value="1"/>
</dbReference>
<dbReference type="InterPro" id="IPR027473">
    <property type="entry name" value="L-asparaginase_C"/>
</dbReference>
<dbReference type="InterPro" id="IPR027474">
    <property type="entry name" value="L-asparaginase_N"/>
</dbReference>
<dbReference type="STRING" id="1903181.BTN85_1637"/>
<keyword evidence="4 5" id="KW-0648">Protein biosynthesis</keyword>
<dbReference type="InterPro" id="IPR037152">
    <property type="entry name" value="L-asparaginase_N_sf"/>
</dbReference>
<feature type="domain" description="L-asparaginase N-terminal" evidence="9">
    <location>
        <begin position="85"/>
        <end position="275"/>
    </location>
</feature>
<evidence type="ECO:0000256" key="1">
    <source>
        <dbReference type="ARBA" id="ARBA00022598"/>
    </source>
</evidence>
<dbReference type="NCBIfam" id="NF003217">
    <property type="entry name" value="PRK04183.1"/>
    <property type="match status" value="1"/>
</dbReference>
<feature type="active site" evidence="5">
    <location>
        <position position="170"/>
    </location>
</feature>
<dbReference type="PIRSF" id="PIRSF500175">
    <property type="entry name" value="Glu_ADT_D"/>
    <property type="match status" value="1"/>
</dbReference>
<dbReference type="PANTHER" id="PTHR11707">
    <property type="entry name" value="L-ASPARAGINASE"/>
    <property type="match status" value="1"/>
</dbReference>
<feature type="domain" description="Asparaginase/glutaminase C-terminal" evidence="10">
    <location>
        <begin position="297"/>
        <end position="406"/>
    </location>
</feature>
<dbReference type="InterPro" id="IPR020827">
    <property type="entry name" value="Asparaginase/glutaminase_AS1"/>
</dbReference>
<evidence type="ECO:0000256" key="3">
    <source>
        <dbReference type="ARBA" id="ARBA00022840"/>
    </source>
</evidence>
<organism evidence="12 13">
    <name type="scientific">Methanohalarchaeum thermophilum</name>
    <dbReference type="NCBI Taxonomy" id="1903181"/>
    <lineage>
        <taxon>Archaea</taxon>
        <taxon>Methanobacteriati</taxon>
        <taxon>Methanobacteriota</taxon>
        <taxon>Methanonatronarchaeia</taxon>
        <taxon>Methanonatronarchaeales</taxon>
        <taxon>Methanonatronarchaeaceae</taxon>
        <taxon>Candidatus Methanohalarchaeum</taxon>
    </lineage>
</organism>